<reference evidence="7" key="1">
    <citation type="submission" date="2023-07" db="EMBL/GenBank/DDBJ databases">
        <title>30 novel species of actinomycetes from the DSMZ collection.</title>
        <authorList>
            <person name="Nouioui I."/>
        </authorList>
    </citation>
    <scope>NUCLEOTIDE SEQUENCE [LARGE SCALE GENOMIC DNA]</scope>
    <source>
        <strain evidence="7">DSM 41979</strain>
    </source>
</reference>
<keyword evidence="3" id="KW-0804">Transcription</keyword>
<proteinExistence type="predicted"/>
<dbReference type="InterPro" id="IPR036388">
    <property type="entry name" value="WH-like_DNA-bd_sf"/>
</dbReference>
<dbReference type="RefSeq" id="WP_029396794.1">
    <property type="nucleotide sequence ID" value="NZ_JAVRET010000025.1"/>
</dbReference>
<dbReference type="PROSITE" id="PS50949">
    <property type="entry name" value="HTH_GNTR"/>
    <property type="match status" value="1"/>
</dbReference>
<evidence type="ECO:0000313" key="6">
    <source>
        <dbReference type="EMBL" id="MDT0410036.1"/>
    </source>
</evidence>
<dbReference type="SMART" id="SM00345">
    <property type="entry name" value="HTH_GNTR"/>
    <property type="match status" value="1"/>
</dbReference>
<name>A0ABU2R007_9ACTN</name>
<evidence type="ECO:0000256" key="1">
    <source>
        <dbReference type="ARBA" id="ARBA00023015"/>
    </source>
</evidence>
<dbReference type="PANTHER" id="PTHR43537">
    <property type="entry name" value="TRANSCRIPTIONAL REGULATOR, GNTR FAMILY"/>
    <property type="match status" value="1"/>
</dbReference>
<keyword evidence="2" id="KW-0238">DNA-binding</keyword>
<dbReference type="PANTHER" id="PTHR43537:SF5">
    <property type="entry name" value="UXU OPERON TRANSCRIPTIONAL REGULATOR"/>
    <property type="match status" value="1"/>
</dbReference>
<dbReference type="Gene3D" id="1.20.120.530">
    <property type="entry name" value="GntR ligand-binding domain-like"/>
    <property type="match status" value="1"/>
</dbReference>
<evidence type="ECO:0000313" key="7">
    <source>
        <dbReference type="Proteomes" id="UP001183610"/>
    </source>
</evidence>
<protein>
    <submittedName>
        <fullName evidence="6">FadR/GntR family transcriptional regulator</fullName>
    </submittedName>
</protein>
<dbReference type="Gene3D" id="1.10.10.10">
    <property type="entry name" value="Winged helix-like DNA-binding domain superfamily/Winged helix DNA-binding domain"/>
    <property type="match status" value="1"/>
</dbReference>
<dbReference type="InterPro" id="IPR008920">
    <property type="entry name" value="TF_FadR/GntR_C"/>
</dbReference>
<keyword evidence="1" id="KW-0805">Transcription regulation</keyword>
<dbReference type="Pfam" id="PF07729">
    <property type="entry name" value="FCD"/>
    <property type="match status" value="1"/>
</dbReference>
<dbReference type="SUPFAM" id="SSF46785">
    <property type="entry name" value="Winged helix' DNA-binding domain"/>
    <property type="match status" value="1"/>
</dbReference>
<dbReference type="SUPFAM" id="SSF48008">
    <property type="entry name" value="GntR ligand-binding domain-like"/>
    <property type="match status" value="1"/>
</dbReference>
<accession>A0ABU2R007</accession>
<evidence type="ECO:0000256" key="2">
    <source>
        <dbReference type="ARBA" id="ARBA00023125"/>
    </source>
</evidence>
<gene>
    <name evidence="6" type="ORF">RM698_13360</name>
</gene>
<keyword evidence="7" id="KW-1185">Reference proteome</keyword>
<dbReference type="InterPro" id="IPR036390">
    <property type="entry name" value="WH_DNA-bd_sf"/>
</dbReference>
<dbReference type="InterPro" id="IPR000524">
    <property type="entry name" value="Tscrpt_reg_HTH_GntR"/>
</dbReference>
<sequence length="259" mass="28199">MPSRPGSQPKPAPNAKESPTAPAPEGLFKAVSSSRVSQVIVEQIRMLLKEEKLKPGDRLPSERDLCVHFGVSRVTVREALRILEAGGLVEIRVGARGGAFVTTPDSRQVGEGLATLLSLSPLTAAEVTEARLVFELGIVPLIVERATQEDLDELFALCDTHIAAMEEGVYTMEMSAEFHTRVADCTHNAAIRMLVESFHGPLLMSLREAQTVEPRMGKRGSREHRSFVEAVAARDVEKASGVMRTHLERTAARVRSQGA</sequence>
<dbReference type="PRINTS" id="PR00035">
    <property type="entry name" value="HTHGNTR"/>
</dbReference>
<evidence type="ECO:0000259" key="5">
    <source>
        <dbReference type="PROSITE" id="PS50949"/>
    </source>
</evidence>
<dbReference type="SMART" id="SM00895">
    <property type="entry name" value="FCD"/>
    <property type="match status" value="1"/>
</dbReference>
<dbReference type="Pfam" id="PF00392">
    <property type="entry name" value="GntR"/>
    <property type="match status" value="1"/>
</dbReference>
<feature type="region of interest" description="Disordered" evidence="4">
    <location>
        <begin position="1"/>
        <end position="26"/>
    </location>
</feature>
<organism evidence="6 7">
    <name type="scientific">Streptomyces evansiae</name>
    <dbReference type="NCBI Taxonomy" id="3075535"/>
    <lineage>
        <taxon>Bacteria</taxon>
        <taxon>Bacillati</taxon>
        <taxon>Actinomycetota</taxon>
        <taxon>Actinomycetes</taxon>
        <taxon>Kitasatosporales</taxon>
        <taxon>Streptomycetaceae</taxon>
        <taxon>Streptomyces</taxon>
    </lineage>
</organism>
<comment type="caution">
    <text evidence="6">The sequence shown here is derived from an EMBL/GenBank/DDBJ whole genome shotgun (WGS) entry which is preliminary data.</text>
</comment>
<dbReference type="InterPro" id="IPR011711">
    <property type="entry name" value="GntR_C"/>
</dbReference>
<feature type="domain" description="HTH gntR-type" evidence="5">
    <location>
        <begin position="34"/>
        <end position="104"/>
    </location>
</feature>
<dbReference type="EMBL" id="JAVRET010000025">
    <property type="protein sequence ID" value="MDT0410036.1"/>
    <property type="molecule type" value="Genomic_DNA"/>
</dbReference>
<dbReference type="Proteomes" id="UP001183610">
    <property type="component" value="Unassembled WGS sequence"/>
</dbReference>
<evidence type="ECO:0000256" key="4">
    <source>
        <dbReference type="SAM" id="MobiDB-lite"/>
    </source>
</evidence>
<evidence type="ECO:0000256" key="3">
    <source>
        <dbReference type="ARBA" id="ARBA00023163"/>
    </source>
</evidence>
<dbReference type="CDD" id="cd07377">
    <property type="entry name" value="WHTH_GntR"/>
    <property type="match status" value="1"/>
</dbReference>